<evidence type="ECO:0000313" key="2">
    <source>
        <dbReference type="Proteomes" id="UP000693970"/>
    </source>
</evidence>
<name>A0A9K3L2Q0_9STRA</name>
<keyword evidence="2" id="KW-1185">Reference proteome</keyword>
<proteinExistence type="predicted"/>
<organism evidence="1 2">
    <name type="scientific">Nitzschia inconspicua</name>
    <dbReference type="NCBI Taxonomy" id="303405"/>
    <lineage>
        <taxon>Eukaryota</taxon>
        <taxon>Sar</taxon>
        <taxon>Stramenopiles</taxon>
        <taxon>Ochrophyta</taxon>
        <taxon>Bacillariophyta</taxon>
        <taxon>Bacillariophyceae</taxon>
        <taxon>Bacillariophycidae</taxon>
        <taxon>Bacillariales</taxon>
        <taxon>Bacillariaceae</taxon>
        <taxon>Nitzschia</taxon>
    </lineage>
</organism>
<gene>
    <name evidence="1" type="ORF">IV203_003919</name>
</gene>
<reference evidence="1" key="1">
    <citation type="journal article" date="2021" name="Sci. Rep.">
        <title>Diploid genomic architecture of Nitzschia inconspicua, an elite biomass production diatom.</title>
        <authorList>
            <person name="Oliver A."/>
            <person name="Podell S."/>
            <person name="Pinowska A."/>
            <person name="Traller J.C."/>
            <person name="Smith S.R."/>
            <person name="McClure R."/>
            <person name="Beliaev A."/>
            <person name="Bohutskyi P."/>
            <person name="Hill E.A."/>
            <person name="Rabines A."/>
            <person name="Zheng H."/>
            <person name="Allen L.Z."/>
            <person name="Kuo A."/>
            <person name="Grigoriev I.V."/>
            <person name="Allen A.E."/>
            <person name="Hazlebeck D."/>
            <person name="Allen E.E."/>
        </authorList>
    </citation>
    <scope>NUCLEOTIDE SEQUENCE</scope>
    <source>
        <strain evidence="1">Hildebrandi</strain>
    </source>
</reference>
<comment type="caution">
    <text evidence="1">The sequence shown here is derived from an EMBL/GenBank/DDBJ whole genome shotgun (WGS) entry which is preliminary data.</text>
</comment>
<reference evidence="1" key="2">
    <citation type="submission" date="2021-04" db="EMBL/GenBank/DDBJ databases">
        <authorList>
            <person name="Podell S."/>
        </authorList>
    </citation>
    <scope>NUCLEOTIDE SEQUENCE</scope>
    <source>
        <strain evidence="1">Hildebrandi</strain>
    </source>
</reference>
<sequence>MNRLVTRSTSNFGSIPAFVARKCCQTSVCRPISSSAFLEKGPVSDRSRLKLDTIETRERNLLLRAIQENEQLQNVMAYSLAMASLEGNRFPPLIRPLNEREKNQIRISKLQRRHMSSPVSPGVPL</sequence>
<dbReference type="AlphaFoldDB" id="A0A9K3L2Q0"/>
<dbReference type="Proteomes" id="UP000693970">
    <property type="component" value="Unassembled WGS sequence"/>
</dbReference>
<dbReference type="EMBL" id="JAGRRH010000016">
    <property type="protein sequence ID" value="KAG7354563.1"/>
    <property type="molecule type" value="Genomic_DNA"/>
</dbReference>
<accession>A0A9K3L2Q0</accession>
<evidence type="ECO:0000313" key="1">
    <source>
        <dbReference type="EMBL" id="KAG7354563.1"/>
    </source>
</evidence>
<protein>
    <submittedName>
        <fullName evidence="1">Uncharacterized protein</fullName>
    </submittedName>
</protein>